<accession>T1JX77</accession>
<keyword evidence="1" id="KW-1133">Transmembrane helix</keyword>
<evidence type="ECO:0000313" key="2">
    <source>
        <dbReference type="EnsemblMetazoa" id="tetur02g10970.1"/>
    </source>
</evidence>
<proteinExistence type="predicted"/>
<dbReference type="AlphaFoldDB" id="T1JX77"/>
<dbReference type="EnsemblMetazoa" id="tetur02g10970.1">
    <property type="protein sequence ID" value="tetur02g10970.1"/>
    <property type="gene ID" value="tetur02g10970"/>
</dbReference>
<dbReference type="Proteomes" id="UP000015104">
    <property type="component" value="Unassembled WGS sequence"/>
</dbReference>
<evidence type="ECO:0000256" key="1">
    <source>
        <dbReference type="SAM" id="Phobius"/>
    </source>
</evidence>
<feature type="transmembrane region" description="Helical" evidence="1">
    <location>
        <begin position="9"/>
        <end position="25"/>
    </location>
</feature>
<keyword evidence="1" id="KW-0472">Membrane</keyword>
<keyword evidence="1" id="KW-0812">Transmembrane</keyword>
<dbReference type="EMBL" id="CAEY01000824">
    <property type="status" value="NOT_ANNOTATED_CDS"/>
    <property type="molecule type" value="Genomic_DNA"/>
</dbReference>
<name>T1JX77_TETUR</name>
<evidence type="ECO:0000313" key="3">
    <source>
        <dbReference type="Proteomes" id="UP000015104"/>
    </source>
</evidence>
<sequence length="26" mass="3041">MVLSISSKRSFFAPFVAYLTVLLYWT</sequence>
<dbReference type="HOGENOM" id="CLU_3417491_0_0_1"/>
<organism evidence="2 3">
    <name type="scientific">Tetranychus urticae</name>
    <name type="common">Two-spotted spider mite</name>
    <dbReference type="NCBI Taxonomy" id="32264"/>
    <lineage>
        <taxon>Eukaryota</taxon>
        <taxon>Metazoa</taxon>
        <taxon>Ecdysozoa</taxon>
        <taxon>Arthropoda</taxon>
        <taxon>Chelicerata</taxon>
        <taxon>Arachnida</taxon>
        <taxon>Acari</taxon>
        <taxon>Acariformes</taxon>
        <taxon>Trombidiformes</taxon>
        <taxon>Prostigmata</taxon>
        <taxon>Eleutherengona</taxon>
        <taxon>Raphignathae</taxon>
        <taxon>Tetranychoidea</taxon>
        <taxon>Tetranychidae</taxon>
        <taxon>Tetranychus</taxon>
    </lineage>
</organism>
<reference evidence="2" key="2">
    <citation type="submission" date="2015-06" db="UniProtKB">
        <authorList>
            <consortium name="EnsemblMetazoa"/>
        </authorList>
    </citation>
    <scope>IDENTIFICATION</scope>
</reference>
<keyword evidence="3" id="KW-1185">Reference proteome</keyword>
<reference evidence="3" key="1">
    <citation type="submission" date="2011-08" db="EMBL/GenBank/DDBJ databases">
        <authorList>
            <person name="Rombauts S."/>
        </authorList>
    </citation>
    <scope>NUCLEOTIDE SEQUENCE</scope>
    <source>
        <strain evidence="3">London</strain>
    </source>
</reference>
<protein>
    <submittedName>
        <fullName evidence="2">Uncharacterized protein</fullName>
    </submittedName>
</protein>